<proteinExistence type="predicted"/>
<dbReference type="AlphaFoldDB" id="A0A974CCD8"/>
<sequence>MMYLGKTVLVLGNQWAPRLRAEPCGASRVTWKHGAGQLSMMMVMVTFCLEPITSQPAKQTATLEVK</sequence>
<gene>
    <name evidence="1" type="ORF">XELAEV_18037241mg</name>
</gene>
<protein>
    <submittedName>
        <fullName evidence="1">Uncharacterized protein</fullName>
    </submittedName>
</protein>
<dbReference type="Proteomes" id="UP000694892">
    <property type="component" value="Chromosome 7S"/>
</dbReference>
<evidence type="ECO:0000313" key="2">
    <source>
        <dbReference type="Proteomes" id="UP000694892"/>
    </source>
</evidence>
<dbReference type="EMBL" id="CM004479">
    <property type="protein sequence ID" value="OCT70317.1"/>
    <property type="molecule type" value="Genomic_DNA"/>
</dbReference>
<evidence type="ECO:0000313" key="1">
    <source>
        <dbReference type="EMBL" id="OCT70317.1"/>
    </source>
</evidence>
<accession>A0A974CCD8</accession>
<name>A0A974CCD8_XENLA</name>
<reference evidence="2" key="1">
    <citation type="journal article" date="2016" name="Nature">
        <title>Genome evolution in the allotetraploid frog Xenopus laevis.</title>
        <authorList>
            <person name="Session A.M."/>
            <person name="Uno Y."/>
            <person name="Kwon T."/>
            <person name="Chapman J.A."/>
            <person name="Toyoda A."/>
            <person name="Takahashi S."/>
            <person name="Fukui A."/>
            <person name="Hikosaka A."/>
            <person name="Suzuki A."/>
            <person name="Kondo M."/>
            <person name="van Heeringen S.J."/>
            <person name="Quigley I."/>
            <person name="Heinz S."/>
            <person name="Ogino H."/>
            <person name="Ochi H."/>
            <person name="Hellsten U."/>
            <person name="Lyons J.B."/>
            <person name="Simakov O."/>
            <person name="Putnam N."/>
            <person name="Stites J."/>
            <person name="Kuroki Y."/>
            <person name="Tanaka T."/>
            <person name="Michiue T."/>
            <person name="Watanabe M."/>
            <person name="Bogdanovic O."/>
            <person name="Lister R."/>
            <person name="Georgiou G."/>
            <person name="Paranjpe S.S."/>
            <person name="van Kruijsbergen I."/>
            <person name="Shu S."/>
            <person name="Carlson J."/>
            <person name="Kinoshita T."/>
            <person name="Ohta Y."/>
            <person name="Mawaribuchi S."/>
            <person name="Jenkins J."/>
            <person name="Grimwood J."/>
            <person name="Schmutz J."/>
            <person name="Mitros T."/>
            <person name="Mozaffari S.V."/>
            <person name="Suzuki Y."/>
            <person name="Haramoto Y."/>
            <person name="Yamamoto T.S."/>
            <person name="Takagi C."/>
            <person name="Heald R."/>
            <person name="Miller K."/>
            <person name="Haudenschild C."/>
            <person name="Kitzman J."/>
            <person name="Nakayama T."/>
            <person name="Izutsu Y."/>
            <person name="Robert J."/>
            <person name="Fortriede J."/>
            <person name="Burns K."/>
            <person name="Lotay V."/>
            <person name="Karimi K."/>
            <person name="Yasuoka Y."/>
            <person name="Dichmann D.S."/>
            <person name="Flajnik M.F."/>
            <person name="Houston D.W."/>
            <person name="Shendure J."/>
            <person name="DuPasquier L."/>
            <person name="Vize P.D."/>
            <person name="Zorn A.M."/>
            <person name="Ito M."/>
            <person name="Marcotte E.M."/>
            <person name="Wallingford J.B."/>
            <person name="Ito Y."/>
            <person name="Asashima M."/>
            <person name="Ueno N."/>
            <person name="Matsuda Y."/>
            <person name="Veenstra G.J."/>
            <person name="Fujiyama A."/>
            <person name="Harland R.M."/>
            <person name="Taira M."/>
            <person name="Rokhsar D.S."/>
        </authorList>
    </citation>
    <scope>NUCLEOTIDE SEQUENCE [LARGE SCALE GENOMIC DNA]</scope>
    <source>
        <strain evidence="2">J</strain>
    </source>
</reference>
<organism evidence="1 2">
    <name type="scientific">Xenopus laevis</name>
    <name type="common">African clawed frog</name>
    <dbReference type="NCBI Taxonomy" id="8355"/>
    <lineage>
        <taxon>Eukaryota</taxon>
        <taxon>Metazoa</taxon>
        <taxon>Chordata</taxon>
        <taxon>Craniata</taxon>
        <taxon>Vertebrata</taxon>
        <taxon>Euteleostomi</taxon>
        <taxon>Amphibia</taxon>
        <taxon>Batrachia</taxon>
        <taxon>Anura</taxon>
        <taxon>Pipoidea</taxon>
        <taxon>Pipidae</taxon>
        <taxon>Xenopodinae</taxon>
        <taxon>Xenopus</taxon>
        <taxon>Xenopus</taxon>
    </lineage>
</organism>